<gene>
    <name evidence="2" type="ORF">ENX03_04970</name>
</gene>
<evidence type="ECO:0000313" key="2">
    <source>
        <dbReference type="EMBL" id="HFT93282.1"/>
    </source>
</evidence>
<sequence length="213" mass="22889">MSSVFPDFDLVLGTDTGVGKTHVSAILLREFSAQGKTPAYLKPVLTGGSGEDSGSDPSRCRVLSGVKSLRTEWLLAFPEALDPMTAAFRSGVTIDPATLRDAVRRLGESHALVVEGTGGVLSPFFADGSGILSAFERRDLDRSRIHLVSHPHLGCLSQVLSAVRVLEHLGVHCLHLVCRPVPDPWPLATSLNPDTLRRLLPDIPVRVHLPVLA</sequence>
<protein>
    <submittedName>
        <fullName evidence="2">Dethiobiotin synthase</fullName>
    </submittedName>
</protein>
<accession>A0A7C3LS56</accession>
<reference evidence="2" key="1">
    <citation type="journal article" date="2020" name="mSystems">
        <title>Genome- and Community-Level Interaction Insights into Carbon Utilization and Element Cycling Functions of Hydrothermarchaeota in Hydrothermal Sediment.</title>
        <authorList>
            <person name="Zhou Z."/>
            <person name="Liu Y."/>
            <person name="Xu W."/>
            <person name="Pan J."/>
            <person name="Luo Z.H."/>
            <person name="Li M."/>
        </authorList>
    </citation>
    <scope>NUCLEOTIDE SEQUENCE [LARGE SCALE GENOMIC DNA]</scope>
    <source>
        <strain evidence="2">SpSt-902</strain>
    </source>
</reference>
<keyword evidence="1" id="KW-0093">Biotin biosynthesis</keyword>
<dbReference type="GO" id="GO:0005524">
    <property type="term" value="F:ATP binding"/>
    <property type="evidence" value="ECO:0007669"/>
    <property type="project" value="InterPro"/>
</dbReference>
<dbReference type="InterPro" id="IPR027417">
    <property type="entry name" value="P-loop_NTPase"/>
</dbReference>
<name>A0A7C3LS56_9BACT</name>
<dbReference type="Gene3D" id="3.40.50.300">
    <property type="entry name" value="P-loop containing nucleotide triphosphate hydrolases"/>
    <property type="match status" value="1"/>
</dbReference>
<dbReference type="UniPathway" id="UPA00078"/>
<dbReference type="EMBL" id="DTMM01000096">
    <property type="protein sequence ID" value="HFT93282.1"/>
    <property type="molecule type" value="Genomic_DNA"/>
</dbReference>
<dbReference type="InterPro" id="IPR004472">
    <property type="entry name" value="DTB_synth_BioD"/>
</dbReference>
<dbReference type="PIRSF" id="PIRSF006755">
    <property type="entry name" value="DTB_synth"/>
    <property type="match status" value="1"/>
</dbReference>
<dbReference type="GO" id="GO:0004141">
    <property type="term" value="F:dethiobiotin synthase activity"/>
    <property type="evidence" value="ECO:0007669"/>
    <property type="project" value="InterPro"/>
</dbReference>
<dbReference type="CDD" id="cd03109">
    <property type="entry name" value="DTBS"/>
    <property type="match status" value="1"/>
</dbReference>
<evidence type="ECO:0000256" key="1">
    <source>
        <dbReference type="ARBA" id="ARBA00022756"/>
    </source>
</evidence>
<dbReference type="GO" id="GO:0005829">
    <property type="term" value="C:cytosol"/>
    <property type="evidence" value="ECO:0007669"/>
    <property type="project" value="TreeGrafter"/>
</dbReference>
<dbReference type="GO" id="GO:0000287">
    <property type="term" value="F:magnesium ion binding"/>
    <property type="evidence" value="ECO:0007669"/>
    <property type="project" value="InterPro"/>
</dbReference>
<dbReference type="AlphaFoldDB" id="A0A7C3LS56"/>
<dbReference type="SUPFAM" id="SSF52540">
    <property type="entry name" value="P-loop containing nucleoside triphosphate hydrolases"/>
    <property type="match status" value="1"/>
</dbReference>
<proteinExistence type="predicted"/>
<comment type="caution">
    <text evidence="2">The sequence shown here is derived from an EMBL/GenBank/DDBJ whole genome shotgun (WGS) entry which is preliminary data.</text>
</comment>
<dbReference type="Pfam" id="PF13500">
    <property type="entry name" value="AAA_26"/>
    <property type="match status" value="1"/>
</dbReference>
<dbReference type="GO" id="GO:0009102">
    <property type="term" value="P:biotin biosynthetic process"/>
    <property type="evidence" value="ECO:0007669"/>
    <property type="project" value="UniProtKB-UniPathway"/>
</dbReference>
<dbReference type="PANTHER" id="PTHR43210">
    <property type="entry name" value="DETHIOBIOTIN SYNTHETASE"/>
    <property type="match status" value="1"/>
</dbReference>
<dbReference type="PANTHER" id="PTHR43210:SF5">
    <property type="entry name" value="DETHIOBIOTIN SYNTHETASE"/>
    <property type="match status" value="1"/>
</dbReference>
<organism evidence="2">
    <name type="scientific">Leptospirillum ferriphilum</name>
    <dbReference type="NCBI Taxonomy" id="178606"/>
    <lineage>
        <taxon>Bacteria</taxon>
        <taxon>Pseudomonadati</taxon>
        <taxon>Nitrospirota</taxon>
        <taxon>Nitrospiria</taxon>
        <taxon>Nitrospirales</taxon>
        <taxon>Nitrospiraceae</taxon>
        <taxon>Leptospirillum</taxon>
    </lineage>
</organism>